<feature type="domain" description="Reverse transcriptase zinc-binding" evidence="1">
    <location>
        <begin position="255"/>
        <end position="291"/>
    </location>
</feature>
<dbReference type="EMBL" id="JAUJYO010000016">
    <property type="protein sequence ID" value="KAK1293839.1"/>
    <property type="molecule type" value="Genomic_DNA"/>
</dbReference>
<reference evidence="2" key="1">
    <citation type="journal article" date="2023" name="Nat. Commun.">
        <title>Diploid and tetraploid genomes of Acorus and the evolution of monocots.</title>
        <authorList>
            <person name="Ma L."/>
            <person name="Liu K.W."/>
            <person name="Li Z."/>
            <person name="Hsiao Y.Y."/>
            <person name="Qi Y."/>
            <person name="Fu T."/>
            <person name="Tang G.D."/>
            <person name="Zhang D."/>
            <person name="Sun W.H."/>
            <person name="Liu D.K."/>
            <person name="Li Y."/>
            <person name="Chen G.Z."/>
            <person name="Liu X.D."/>
            <person name="Liao X.Y."/>
            <person name="Jiang Y.T."/>
            <person name="Yu X."/>
            <person name="Hao Y."/>
            <person name="Huang J."/>
            <person name="Zhao X.W."/>
            <person name="Ke S."/>
            <person name="Chen Y.Y."/>
            <person name="Wu W.L."/>
            <person name="Hsu J.L."/>
            <person name="Lin Y.F."/>
            <person name="Huang M.D."/>
            <person name="Li C.Y."/>
            <person name="Huang L."/>
            <person name="Wang Z.W."/>
            <person name="Zhao X."/>
            <person name="Zhong W.Y."/>
            <person name="Peng D.H."/>
            <person name="Ahmad S."/>
            <person name="Lan S."/>
            <person name="Zhang J.S."/>
            <person name="Tsai W.C."/>
            <person name="Van de Peer Y."/>
            <person name="Liu Z.J."/>
        </authorList>
    </citation>
    <scope>NUCLEOTIDE SEQUENCE</scope>
    <source>
        <strain evidence="2">CP</strain>
    </source>
</reference>
<sequence>MVMQWALQQNPRNPQLMEEEKAAHSTYAEALVKEQQIIKQKARVNWLQEGDRCTKFYYTQFAARKAHNTLNTVILPDGTNIEDQRQVQHYTIEYYKDLLNKESDQPIPPFSSSTRLDDGDNVKLCDLVTDEEILLKLKQMKADGNPGPDGFTVGFFQNCLEVIKEDLLAAIKEYGLAMGAVGDQAPLVKAECVDNEANLGRPMDLAQDLSIRDWIKPEILGLSPLGGLFLGMIHGLTSQSKNVVAWVKISWYGLTLLQKGLTREVTCPMCKRELETTAHLFLSCSFVSFIWTTMFKRMGIKKPRLLSMQLFVEWLESKFPVGVPRLVMHVAIVTTIKEIWIERCTRIFQKFDSHKFITFRRIGATVRESFQGKIVKEEMVDSVTNLAAAWSITFNPFVHSQLAIAWDPPQEGWIKSNSDGSLSSDRAGYGAILRNGKGDLLRAVAVQDAELSSIIELH</sequence>
<keyword evidence="3" id="KW-1185">Reference proteome</keyword>
<evidence type="ECO:0000259" key="1">
    <source>
        <dbReference type="Pfam" id="PF13966"/>
    </source>
</evidence>
<dbReference type="InterPro" id="IPR026960">
    <property type="entry name" value="RVT-Znf"/>
</dbReference>
<evidence type="ECO:0000313" key="3">
    <source>
        <dbReference type="Proteomes" id="UP001180020"/>
    </source>
</evidence>
<protein>
    <recommendedName>
        <fullName evidence="1">Reverse transcriptase zinc-binding domain-containing protein</fullName>
    </recommendedName>
</protein>
<proteinExistence type="predicted"/>
<gene>
    <name evidence="2" type="ORF">QJS10_CPA16g00638</name>
</gene>
<dbReference type="AlphaFoldDB" id="A0AAV9CZB8"/>
<name>A0AAV9CZB8_ACOCL</name>
<evidence type="ECO:0000313" key="2">
    <source>
        <dbReference type="EMBL" id="KAK1293839.1"/>
    </source>
</evidence>
<dbReference type="Proteomes" id="UP001180020">
    <property type="component" value="Unassembled WGS sequence"/>
</dbReference>
<reference evidence="2" key="2">
    <citation type="submission" date="2023-06" db="EMBL/GenBank/DDBJ databases">
        <authorList>
            <person name="Ma L."/>
            <person name="Liu K.-W."/>
            <person name="Li Z."/>
            <person name="Hsiao Y.-Y."/>
            <person name="Qi Y."/>
            <person name="Fu T."/>
            <person name="Tang G."/>
            <person name="Zhang D."/>
            <person name="Sun W.-H."/>
            <person name="Liu D.-K."/>
            <person name="Li Y."/>
            <person name="Chen G.-Z."/>
            <person name="Liu X.-D."/>
            <person name="Liao X.-Y."/>
            <person name="Jiang Y.-T."/>
            <person name="Yu X."/>
            <person name="Hao Y."/>
            <person name="Huang J."/>
            <person name="Zhao X.-W."/>
            <person name="Ke S."/>
            <person name="Chen Y.-Y."/>
            <person name="Wu W.-L."/>
            <person name="Hsu J.-L."/>
            <person name="Lin Y.-F."/>
            <person name="Huang M.-D."/>
            <person name="Li C.-Y."/>
            <person name="Huang L."/>
            <person name="Wang Z.-W."/>
            <person name="Zhao X."/>
            <person name="Zhong W.-Y."/>
            <person name="Peng D.-H."/>
            <person name="Ahmad S."/>
            <person name="Lan S."/>
            <person name="Zhang J.-S."/>
            <person name="Tsai W.-C."/>
            <person name="Van De Peer Y."/>
            <person name="Liu Z.-J."/>
        </authorList>
    </citation>
    <scope>NUCLEOTIDE SEQUENCE</scope>
    <source>
        <strain evidence="2">CP</strain>
        <tissue evidence="2">Leaves</tissue>
    </source>
</reference>
<accession>A0AAV9CZB8</accession>
<dbReference type="Pfam" id="PF13966">
    <property type="entry name" value="zf-RVT"/>
    <property type="match status" value="1"/>
</dbReference>
<comment type="caution">
    <text evidence="2">The sequence shown here is derived from an EMBL/GenBank/DDBJ whole genome shotgun (WGS) entry which is preliminary data.</text>
</comment>
<organism evidence="2 3">
    <name type="scientific">Acorus calamus</name>
    <name type="common">Sweet flag</name>
    <dbReference type="NCBI Taxonomy" id="4465"/>
    <lineage>
        <taxon>Eukaryota</taxon>
        <taxon>Viridiplantae</taxon>
        <taxon>Streptophyta</taxon>
        <taxon>Embryophyta</taxon>
        <taxon>Tracheophyta</taxon>
        <taxon>Spermatophyta</taxon>
        <taxon>Magnoliopsida</taxon>
        <taxon>Liliopsida</taxon>
        <taxon>Acoraceae</taxon>
        <taxon>Acorus</taxon>
    </lineage>
</organism>